<reference evidence="11" key="2">
    <citation type="journal article" date="2020" name="Int. J. Syst. Evol. Microbiol.">
        <title>Genomic insights into a novel species Rhodoferax aquaticus sp. nov., isolated from freshwater.</title>
        <authorList>
            <person name="Li T."/>
            <person name="Zhuo Y."/>
            <person name="Jin C.Z."/>
            <person name="Wu X."/>
            <person name="Ko S.R."/>
            <person name="Jin F.J."/>
            <person name="Ahn C.Y."/>
            <person name="Oh H.M."/>
            <person name="Lee H.G."/>
            <person name="Jin L."/>
        </authorList>
    </citation>
    <scope>NUCLEOTIDE SEQUENCE [LARGE SCALE GENOMIC DNA]</scope>
    <source>
        <strain evidence="11">Gr-4</strain>
    </source>
</reference>
<keyword evidence="5 7" id="KW-1133">Transmembrane helix</keyword>
<dbReference type="AlphaFoldDB" id="A0A515ES11"/>
<organism evidence="10 11">
    <name type="scientific">Rhodoferax aquaticus</name>
    <dbReference type="NCBI Taxonomy" id="2527691"/>
    <lineage>
        <taxon>Bacteria</taxon>
        <taxon>Pseudomonadati</taxon>
        <taxon>Pseudomonadota</taxon>
        <taxon>Betaproteobacteria</taxon>
        <taxon>Burkholderiales</taxon>
        <taxon>Comamonadaceae</taxon>
        <taxon>Rhodoferax</taxon>
    </lineage>
</organism>
<dbReference type="NCBIfam" id="TIGR00540">
    <property type="entry name" value="TPR_hemY_coli"/>
    <property type="match status" value="1"/>
</dbReference>
<dbReference type="InterPro" id="IPR010817">
    <property type="entry name" value="HemY_N"/>
</dbReference>
<gene>
    <name evidence="10" type="ORF">EXZ61_15375</name>
</gene>
<evidence type="ECO:0000256" key="6">
    <source>
        <dbReference type="ARBA" id="ARBA00023136"/>
    </source>
</evidence>
<reference evidence="11" key="1">
    <citation type="submission" date="2019-02" db="EMBL/GenBank/DDBJ databases">
        <title>Complete genome sequence of Rhodoferax sp. Gr-4.</title>
        <authorList>
            <person name="Jin L."/>
        </authorList>
    </citation>
    <scope>NUCLEOTIDE SEQUENCE [LARGE SCALE GENOMIC DNA]</scope>
    <source>
        <strain evidence="11">Gr-4</strain>
    </source>
</reference>
<dbReference type="Proteomes" id="UP000317365">
    <property type="component" value="Chromosome"/>
</dbReference>
<evidence type="ECO:0000256" key="7">
    <source>
        <dbReference type="SAM" id="Phobius"/>
    </source>
</evidence>
<sequence length="428" mass="47702">MRAVLWLFALFGIATASALFAGNNQSTVTLYWYPHRIDLSLNLFVLLLVLAFVVLHLALRAVSGLLSIPRQARRWRLSQKERAIQSALLESLAHLVSGRFVRARKAAELVVALESSVSQGGERLEYVGRLRAIAHLLAAESAHAVQDRATRESHFQQALVESDRRDAQDVRDGVVLRAARWKFDDRDAAASLEWLDQLPQGASRRTVALRLRFKVARLAGQARVALETARLLTKHRAFTETAGRSIARGLAIELIRDAHDQVQIQRVWSSLESSEQETPEVALEAAERLLDQGGLVPLSRQWLLPIWERLGAADGLSAPQRVRLVRVLERGFAAPDGAPDAQWLTRVEAAQMSNPRDAELQYLAGVVCMRLSLWGKAQQMLKQSLLMLKDAGLRRDAWQALAEMAEHRQDTNAATHAYKAALAETAKR</sequence>
<dbReference type="GO" id="GO:0005886">
    <property type="term" value="C:plasma membrane"/>
    <property type="evidence" value="ECO:0007669"/>
    <property type="project" value="UniProtKB-SubCell"/>
</dbReference>
<name>A0A515ES11_9BURK</name>
<dbReference type="EMBL" id="CP036282">
    <property type="protein sequence ID" value="QDL55440.1"/>
    <property type="molecule type" value="Genomic_DNA"/>
</dbReference>
<keyword evidence="4 7" id="KW-0812">Transmembrane</keyword>
<keyword evidence="3" id="KW-1003">Cell membrane</keyword>
<proteinExistence type="predicted"/>
<evidence type="ECO:0000256" key="2">
    <source>
        <dbReference type="ARBA" id="ARBA00004236"/>
    </source>
</evidence>
<feature type="domain" description="HemY N-terminal" evidence="9">
    <location>
        <begin position="27"/>
        <end position="111"/>
    </location>
</feature>
<accession>A0A515ES11</accession>
<evidence type="ECO:0000256" key="3">
    <source>
        <dbReference type="ARBA" id="ARBA00022475"/>
    </source>
</evidence>
<dbReference type="InterPro" id="IPR005254">
    <property type="entry name" value="Heme_biosyn_assoc_TPR_pro"/>
</dbReference>
<keyword evidence="11" id="KW-1185">Reference proteome</keyword>
<evidence type="ECO:0000256" key="8">
    <source>
        <dbReference type="SAM" id="SignalP"/>
    </source>
</evidence>
<keyword evidence="6 7" id="KW-0472">Membrane</keyword>
<evidence type="ECO:0000313" key="11">
    <source>
        <dbReference type="Proteomes" id="UP000317365"/>
    </source>
</evidence>
<keyword evidence="8" id="KW-0732">Signal</keyword>
<dbReference type="RefSeq" id="WP_142812597.1">
    <property type="nucleotide sequence ID" value="NZ_CP036282.1"/>
</dbReference>
<evidence type="ECO:0000313" key="10">
    <source>
        <dbReference type="EMBL" id="QDL55440.1"/>
    </source>
</evidence>
<feature type="chain" id="PRO_5022075719" evidence="8">
    <location>
        <begin position="22"/>
        <end position="428"/>
    </location>
</feature>
<comment type="subcellular location">
    <subcellularLocation>
        <location evidence="2">Cell membrane</location>
    </subcellularLocation>
    <subcellularLocation>
        <location evidence="1">Membrane</location>
        <topology evidence="1">Multi-pass membrane protein</topology>
    </subcellularLocation>
</comment>
<evidence type="ECO:0000256" key="5">
    <source>
        <dbReference type="ARBA" id="ARBA00022989"/>
    </source>
</evidence>
<dbReference type="KEGG" id="rhg:EXZ61_15375"/>
<protein>
    <submittedName>
        <fullName evidence="10">Heme biosynthesis protein HemY</fullName>
    </submittedName>
</protein>
<dbReference type="GO" id="GO:0042168">
    <property type="term" value="P:heme metabolic process"/>
    <property type="evidence" value="ECO:0007669"/>
    <property type="project" value="InterPro"/>
</dbReference>
<evidence type="ECO:0000256" key="1">
    <source>
        <dbReference type="ARBA" id="ARBA00004141"/>
    </source>
</evidence>
<feature type="transmembrane region" description="Helical" evidence="7">
    <location>
        <begin position="42"/>
        <end position="68"/>
    </location>
</feature>
<dbReference type="Pfam" id="PF07219">
    <property type="entry name" value="HemY_N"/>
    <property type="match status" value="1"/>
</dbReference>
<evidence type="ECO:0000259" key="9">
    <source>
        <dbReference type="Pfam" id="PF07219"/>
    </source>
</evidence>
<evidence type="ECO:0000256" key="4">
    <source>
        <dbReference type="ARBA" id="ARBA00022692"/>
    </source>
</evidence>
<feature type="signal peptide" evidence="8">
    <location>
        <begin position="1"/>
        <end position="21"/>
    </location>
</feature>